<dbReference type="RefSeq" id="XP_007718904.1">
    <property type="nucleotide sequence ID" value="XM_007720714.1"/>
</dbReference>
<sequence length="116" mass="12415">MGTAISSLAPVEHYNTPKSLKPSISLEERLLGILHYSTSDNLAVSHLSSPPLPAPPCLLAETTTITTTQMRPPYLSYQFTTRTSQSPANKHLFIGDIDTGVLYLGSDAARMSGALA</sequence>
<evidence type="ECO:0000313" key="2">
    <source>
        <dbReference type="Proteomes" id="UP000053841"/>
    </source>
</evidence>
<dbReference type="KEGG" id="bze:COCCADRAFT_10425"/>
<dbReference type="GeneID" id="19142950"/>
<protein>
    <submittedName>
        <fullName evidence="1">Uncharacterized protein</fullName>
    </submittedName>
</protein>
<reference evidence="1 2" key="1">
    <citation type="journal article" date="2013" name="PLoS Genet.">
        <title>Comparative genome structure, secondary metabolite, and effector coding capacity across Cochliobolus pathogens.</title>
        <authorList>
            <person name="Condon B.J."/>
            <person name="Leng Y."/>
            <person name="Wu D."/>
            <person name="Bushley K.E."/>
            <person name="Ohm R.A."/>
            <person name="Otillar R."/>
            <person name="Martin J."/>
            <person name="Schackwitz W."/>
            <person name="Grimwood J."/>
            <person name="MohdZainudin N."/>
            <person name="Xue C."/>
            <person name="Wang R."/>
            <person name="Manning V.A."/>
            <person name="Dhillon B."/>
            <person name="Tu Z.J."/>
            <person name="Steffenson B.J."/>
            <person name="Salamov A."/>
            <person name="Sun H."/>
            <person name="Lowry S."/>
            <person name="LaButti K."/>
            <person name="Han J."/>
            <person name="Copeland A."/>
            <person name="Lindquist E."/>
            <person name="Barry K."/>
            <person name="Schmutz J."/>
            <person name="Baker S.E."/>
            <person name="Ciuffetti L.M."/>
            <person name="Grigoriev I.V."/>
            <person name="Zhong S."/>
            <person name="Turgeon B.G."/>
        </authorList>
    </citation>
    <scope>NUCLEOTIDE SEQUENCE [LARGE SCALE GENOMIC DNA]</scope>
    <source>
        <strain evidence="1 2">26-R-13</strain>
    </source>
</reference>
<evidence type="ECO:0000313" key="1">
    <source>
        <dbReference type="EMBL" id="EUC26793.1"/>
    </source>
</evidence>
<gene>
    <name evidence="1" type="ORF">COCCADRAFT_10425</name>
</gene>
<keyword evidence="2" id="KW-1185">Reference proteome</keyword>
<accession>W6XMQ7</accession>
<dbReference type="AlphaFoldDB" id="W6XMQ7"/>
<proteinExistence type="predicted"/>
<dbReference type="Proteomes" id="UP000053841">
    <property type="component" value="Unassembled WGS sequence"/>
</dbReference>
<dbReference type="EMBL" id="KI965128">
    <property type="protein sequence ID" value="EUC26793.1"/>
    <property type="molecule type" value="Genomic_DNA"/>
</dbReference>
<dbReference type="HOGENOM" id="CLU_2096462_0_0_1"/>
<name>W6XMQ7_COCC2</name>
<organism evidence="1 2">
    <name type="scientific">Cochliobolus carbonum (strain 26-R-13)</name>
    <name type="common">Maize leaf spot fungus</name>
    <name type="synonym">Bipolaris zeicola</name>
    <dbReference type="NCBI Taxonomy" id="930089"/>
    <lineage>
        <taxon>Eukaryota</taxon>
        <taxon>Fungi</taxon>
        <taxon>Dikarya</taxon>
        <taxon>Ascomycota</taxon>
        <taxon>Pezizomycotina</taxon>
        <taxon>Dothideomycetes</taxon>
        <taxon>Pleosporomycetidae</taxon>
        <taxon>Pleosporales</taxon>
        <taxon>Pleosporineae</taxon>
        <taxon>Pleosporaceae</taxon>
        <taxon>Bipolaris</taxon>
    </lineage>
</organism>